<name>A0A2T6ZL37_TUBBO</name>
<dbReference type="Proteomes" id="UP000244722">
    <property type="component" value="Unassembled WGS sequence"/>
</dbReference>
<gene>
    <name evidence="2" type="ORF">B9Z19DRAFT_1130175</name>
</gene>
<keyword evidence="3" id="KW-1185">Reference proteome</keyword>
<evidence type="ECO:0000313" key="3">
    <source>
        <dbReference type="Proteomes" id="UP000244722"/>
    </source>
</evidence>
<feature type="region of interest" description="Disordered" evidence="1">
    <location>
        <begin position="1"/>
        <end position="69"/>
    </location>
</feature>
<accession>A0A2T6ZL37</accession>
<organism evidence="2 3">
    <name type="scientific">Tuber borchii</name>
    <name type="common">White truffle</name>
    <dbReference type="NCBI Taxonomy" id="42251"/>
    <lineage>
        <taxon>Eukaryota</taxon>
        <taxon>Fungi</taxon>
        <taxon>Dikarya</taxon>
        <taxon>Ascomycota</taxon>
        <taxon>Pezizomycotina</taxon>
        <taxon>Pezizomycetes</taxon>
        <taxon>Pezizales</taxon>
        <taxon>Tuberaceae</taxon>
        <taxon>Tuber</taxon>
    </lineage>
</organism>
<dbReference type="EMBL" id="NESQ01000200">
    <property type="protein sequence ID" value="PUU76134.1"/>
    <property type="molecule type" value="Genomic_DNA"/>
</dbReference>
<feature type="compositionally biased region" description="Polar residues" evidence="1">
    <location>
        <begin position="1"/>
        <end position="10"/>
    </location>
</feature>
<protein>
    <submittedName>
        <fullName evidence="2">Uncharacterized protein</fullName>
    </submittedName>
</protein>
<dbReference type="AlphaFoldDB" id="A0A2T6ZL37"/>
<comment type="caution">
    <text evidence="2">The sequence shown here is derived from an EMBL/GenBank/DDBJ whole genome shotgun (WGS) entry which is preliminary data.</text>
</comment>
<reference evidence="2 3" key="1">
    <citation type="submission" date="2017-04" db="EMBL/GenBank/DDBJ databases">
        <title>Draft genome sequence of Tuber borchii Vittad., a whitish edible truffle.</title>
        <authorList>
            <consortium name="DOE Joint Genome Institute"/>
            <person name="Murat C."/>
            <person name="Kuo A."/>
            <person name="Barry K.W."/>
            <person name="Clum A."/>
            <person name="Dockter R.B."/>
            <person name="Fauchery L."/>
            <person name="Iotti M."/>
            <person name="Kohler A."/>
            <person name="Labutti K."/>
            <person name="Lindquist E.A."/>
            <person name="Lipzen A."/>
            <person name="Ohm R.A."/>
            <person name="Wang M."/>
            <person name="Grigoriev I.V."/>
            <person name="Zambonelli A."/>
            <person name="Martin F.M."/>
        </authorList>
    </citation>
    <scope>NUCLEOTIDE SEQUENCE [LARGE SCALE GENOMIC DNA]</scope>
    <source>
        <strain evidence="2 3">Tbo3840</strain>
    </source>
</reference>
<evidence type="ECO:0000313" key="2">
    <source>
        <dbReference type="EMBL" id="PUU76134.1"/>
    </source>
</evidence>
<proteinExistence type="predicted"/>
<feature type="compositionally biased region" description="Acidic residues" evidence="1">
    <location>
        <begin position="17"/>
        <end position="27"/>
    </location>
</feature>
<sequence>MASVDDYSSSAERKEEDCEESDDDEPIWDSAVNMYVAANTEEEEGSTQEEPQISGEEMGDLESNHEGDNLDVGHIEGLAGHLEEICSKEAQLGNTDSFPIIRVIQRKGRPDSNAAVVVTTRKRTGAAPKALCDYKLQQRLSSQLKLSAKMKQEAEAAQENGQFIFTHIFGSNCNTIEATLEDTKGLGYGFEQIDTDDKGFYVALDKKSERIFVMFGAGLKLIYRDNIREYVEKAMN</sequence>
<evidence type="ECO:0000256" key="1">
    <source>
        <dbReference type="SAM" id="MobiDB-lite"/>
    </source>
</evidence>
<dbReference type="OrthoDB" id="5367675at2759"/>